<protein>
    <submittedName>
        <fullName evidence="4">GH25 family lysozyme</fullName>
    </submittedName>
    <submittedName>
        <fullName evidence="5">Lysin</fullName>
    </submittedName>
</protein>
<dbReference type="Proteomes" id="UP000289808">
    <property type="component" value="Unassembled WGS sequence"/>
</dbReference>
<organism evidence="5 6">
    <name type="scientific">Lactobacillus crispatus</name>
    <dbReference type="NCBI Taxonomy" id="47770"/>
    <lineage>
        <taxon>Bacteria</taxon>
        <taxon>Bacillati</taxon>
        <taxon>Bacillota</taxon>
        <taxon>Bacilli</taxon>
        <taxon>Lactobacillales</taxon>
        <taxon>Lactobacillaceae</taxon>
        <taxon>Lactobacillus</taxon>
    </lineage>
</organism>
<dbReference type="GO" id="GO:0009253">
    <property type="term" value="P:peptidoglycan catabolic process"/>
    <property type="evidence" value="ECO:0007669"/>
    <property type="project" value="InterPro"/>
</dbReference>
<evidence type="ECO:0000313" key="7">
    <source>
        <dbReference type="Proteomes" id="UP001434419"/>
    </source>
</evidence>
<dbReference type="GO" id="GO:0016998">
    <property type="term" value="P:cell wall macromolecule catabolic process"/>
    <property type="evidence" value="ECO:0007669"/>
    <property type="project" value="InterPro"/>
</dbReference>
<dbReference type="Proteomes" id="UP001434419">
    <property type="component" value="Unassembled WGS sequence"/>
</dbReference>
<evidence type="ECO:0000256" key="3">
    <source>
        <dbReference type="ARBA" id="ARBA00023295"/>
    </source>
</evidence>
<evidence type="ECO:0000313" key="5">
    <source>
        <dbReference type="EMBL" id="RXF55138.1"/>
    </source>
</evidence>
<keyword evidence="7" id="KW-1185">Reference proteome</keyword>
<comment type="caution">
    <text evidence="5">The sequence shown here is derived from an EMBL/GenBank/DDBJ whole genome shotgun (WGS) entry which is preliminary data.</text>
</comment>
<dbReference type="RefSeq" id="WP_005719134.1">
    <property type="nucleotide sequence ID" value="NZ_CP046589.1"/>
</dbReference>
<reference evidence="4" key="2">
    <citation type="submission" date="2024-06" db="EMBL/GenBank/DDBJ databases">
        <title>Vaginal Lactobacillus fatty acid response mechanisms reveal a metabolite-targeted strategy for bacterial vaginosis treatment.</title>
        <authorList>
            <person name="Zhu M."/>
            <person name="Blainey P.C."/>
            <person name="Bloom S.M."/>
            <person name="Kwon D.S."/>
        </authorList>
    </citation>
    <scope>NUCLEOTIDE SEQUENCE</scope>
    <source>
        <strain evidence="4">194_F1_1</strain>
    </source>
</reference>
<reference evidence="5 6" key="1">
    <citation type="submission" date="2019-01" db="EMBL/GenBank/DDBJ databases">
        <title>The genome sequence of Lactobacillus crispatus L49.</title>
        <authorList>
            <person name="Zhong J."/>
            <person name="Zhang J."/>
        </authorList>
    </citation>
    <scope>NUCLEOTIDE SEQUENCE [LARGE SCALE GENOMIC DNA]</scope>
    <source>
        <strain evidence="5 6">L49</strain>
    </source>
</reference>
<gene>
    <name evidence="4" type="ORF">ABVC42_03795</name>
    <name evidence="5" type="ORF">ERD32_11245</name>
</gene>
<dbReference type="SMART" id="SM00641">
    <property type="entry name" value="Glyco_25"/>
    <property type="match status" value="1"/>
</dbReference>
<name>A0A135ZFB2_9LACO</name>
<dbReference type="EMBL" id="SCLX01000103">
    <property type="protein sequence ID" value="RXF55138.1"/>
    <property type="molecule type" value="Genomic_DNA"/>
</dbReference>
<dbReference type="Gene3D" id="3.20.20.80">
    <property type="entry name" value="Glycosidases"/>
    <property type="match status" value="1"/>
</dbReference>
<dbReference type="EMBL" id="JBETVU010000012">
    <property type="protein sequence ID" value="MES5149050.1"/>
    <property type="molecule type" value="Genomic_DNA"/>
</dbReference>
<dbReference type="InterPro" id="IPR002053">
    <property type="entry name" value="Glyco_hydro_25"/>
</dbReference>
<evidence type="ECO:0000256" key="1">
    <source>
        <dbReference type="ARBA" id="ARBA00010646"/>
    </source>
</evidence>
<dbReference type="GO" id="GO:0003796">
    <property type="term" value="F:lysozyme activity"/>
    <property type="evidence" value="ECO:0007669"/>
    <property type="project" value="InterPro"/>
</dbReference>
<dbReference type="Pfam" id="PF01183">
    <property type="entry name" value="Glyco_hydro_25"/>
    <property type="match status" value="1"/>
</dbReference>
<keyword evidence="2" id="KW-0378">Hydrolase</keyword>
<dbReference type="AlphaFoldDB" id="A0A135ZFB2"/>
<dbReference type="Gene3D" id="2.30.30.40">
    <property type="entry name" value="SH3 Domains"/>
    <property type="match status" value="1"/>
</dbReference>
<evidence type="ECO:0000313" key="6">
    <source>
        <dbReference type="Proteomes" id="UP000289808"/>
    </source>
</evidence>
<accession>A0A135ZFB2</accession>
<sequence length="294" mass="32297">MISKKSYGVDVAKYQPESLRVYAKAGAKYAIVQVSVSNSIVAPRAKAQITSAKANNIMPMGYFYGCFGHSATQAASEAHFAIKNAKSIGLPKGSYLGVDWERTDNNVNGNVSQNTAAIIQAMKVIRDAGYIPLLYSGADLLRNKINTKQIIKQFGTCLWVASYPVSSRVNTANFNYFPSMDGVAIWQFTDNWHGLSVDGDINVIDLKGTTKKYASKSKWVKKSGTFILGEALKIHTSPHINSPAIAKLQKGSVIKYDATLQGPLRLWLRQPRNNGKYGYVVGKDKYGKKLGKFK</sequence>
<dbReference type="CDD" id="cd06415">
    <property type="entry name" value="GH25_Cpl1-like"/>
    <property type="match status" value="1"/>
</dbReference>
<comment type="similarity">
    <text evidence="1">Belongs to the glycosyl hydrolase 25 family.</text>
</comment>
<dbReference type="InterPro" id="IPR017853">
    <property type="entry name" value="GH"/>
</dbReference>
<evidence type="ECO:0000256" key="2">
    <source>
        <dbReference type="ARBA" id="ARBA00022801"/>
    </source>
</evidence>
<evidence type="ECO:0000313" key="4">
    <source>
        <dbReference type="EMBL" id="MES5149050.1"/>
    </source>
</evidence>
<dbReference type="PROSITE" id="PS51904">
    <property type="entry name" value="GLYCOSYL_HYDROL_F25_2"/>
    <property type="match status" value="1"/>
</dbReference>
<keyword evidence="3" id="KW-0326">Glycosidase</keyword>
<dbReference type="SUPFAM" id="SSF51445">
    <property type="entry name" value="(Trans)glycosidases"/>
    <property type="match status" value="1"/>
</dbReference>
<proteinExistence type="inferred from homology"/>
<dbReference type="InterPro" id="IPR018077">
    <property type="entry name" value="Glyco_hydro_fam25_subgr"/>
</dbReference>